<evidence type="ECO:0000256" key="2">
    <source>
        <dbReference type="ARBA" id="ARBA00022448"/>
    </source>
</evidence>
<feature type="domain" description="ABC transmembrane type-1" evidence="8">
    <location>
        <begin position="89"/>
        <end position="278"/>
    </location>
</feature>
<dbReference type="Proteomes" id="UP001257060">
    <property type="component" value="Unassembled WGS sequence"/>
</dbReference>
<dbReference type="Pfam" id="PF00528">
    <property type="entry name" value="BPD_transp_1"/>
    <property type="match status" value="1"/>
</dbReference>
<comment type="caution">
    <text evidence="9">The sequence shown here is derived from an EMBL/GenBank/DDBJ whole genome shotgun (WGS) entry which is preliminary data.</text>
</comment>
<evidence type="ECO:0000256" key="6">
    <source>
        <dbReference type="ARBA" id="ARBA00023136"/>
    </source>
</evidence>
<evidence type="ECO:0000256" key="4">
    <source>
        <dbReference type="ARBA" id="ARBA00022692"/>
    </source>
</evidence>
<dbReference type="Gene3D" id="1.10.3720.10">
    <property type="entry name" value="MetI-like"/>
    <property type="match status" value="1"/>
</dbReference>
<feature type="transmembrane region" description="Helical" evidence="7">
    <location>
        <begin position="258"/>
        <end position="278"/>
    </location>
</feature>
<feature type="transmembrane region" description="Helical" evidence="7">
    <location>
        <begin position="227"/>
        <end position="249"/>
    </location>
</feature>
<evidence type="ECO:0000256" key="7">
    <source>
        <dbReference type="RuleBase" id="RU363032"/>
    </source>
</evidence>
<dbReference type="CDD" id="cd06261">
    <property type="entry name" value="TM_PBP2"/>
    <property type="match status" value="1"/>
</dbReference>
<feature type="transmembrane region" description="Helical" evidence="7">
    <location>
        <begin position="199"/>
        <end position="221"/>
    </location>
</feature>
<reference evidence="9 10" key="1">
    <citation type="submission" date="2022-06" db="EMBL/GenBank/DDBJ databases">
        <title>Halogeometricum sp. a new haloarchaeum isolate from saline soil.</title>
        <authorList>
            <person name="Strakova D."/>
            <person name="Galisteo C."/>
            <person name="Sanchez-Porro C."/>
            <person name="Ventosa A."/>
        </authorList>
    </citation>
    <scope>NUCLEOTIDE SEQUENCE [LARGE SCALE GENOMIC DNA]</scope>
    <source>
        <strain evidence="9 10">S1BR25-6</strain>
    </source>
</reference>
<keyword evidence="2 7" id="KW-0813">Transport</keyword>
<dbReference type="EMBL" id="JAMQOP010000004">
    <property type="protein sequence ID" value="MDS0300811.1"/>
    <property type="molecule type" value="Genomic_DNA"/>
</dbReference>
<proteinExistence type="inferred from homology"/>
<evidence type="ECO:0000256" key="3">
    <source>
        <dbReference type="ARBA" id="ARBA00022475"/>
    </source>
</evidence>
<dbReference type="InterPro" id="IPR000515">
    <property type="entry name" value="MetI-like"/>
</dbReference>
<keyword evidence="5 7" id="KW-1133">Transmembrane helix</keyword>
<evidence type="ECO:0000313" key="10">
    <source>
        <dbReference type="Proteomes" id="UP001257060"/>
    </source>
</evidence>
<feature type="transmembrane region" description="Helical" evidence="7">
    <location>
        <begin position="28"/>
        <end position="47"/>
    </location>
</feature>
<evidence type="ECO:0000313" key="9">
    <source>
        <dbReference type="EMBL" id="MDS0300811.1"/>
    </source>
</evidence>
<keyword evidence="6 7" id="KW-0472">Membrane</keyword>
<accession>A0ABU2GJ08</accession>
<dbReference type="RefSeq" id="WP_310925728.1">
    <property type="nucleotide sequence ID" value="NZ_JAMQOP010000004.1"/>
</dbReference>
<dbReference type="PROSITE" id="PS50928">
    <property type="entry name" value="ABC_TM1"/>
    <property type="match status" value="1"/>
</dbReference>
<name>A0ABU2GJ08_9EURY</name>
<feature type="transmembrane region" description="Helical" evidence="7">
    <location>
        <begin position="59"/>
        <end position="77"/>
    </location>
</feature>
<feature type="transmembrane region" description="Helical" evidence="7">
    <location>
        <begin position="124"/>
        <end position="148"/>
    </location>
</feature>
<feature type="transmembrane region" description="Helical" evidence="7">
    <location>
        <begin position="154"/>
        <end position="178"/>
    </location>
</feature>
<sequence>MSEATADQGRRQEGVESSTTTGFSTRTVLVHVAMYGAALLFLVPYAYMISTSLKTPEAAVATGMSWIPSPVTFGSYVELFATSQILQWGLNTLIISSTTTILVLVVDSMIAFSLTRLDWTGQRYLLALIVASFMVPGFVNIIPLYLVIAELGLINNYLAVILPFAAGPLGVFLLVQFFRDIPYELQEAAQLDGFSNFRIYTRMILPLSKSILTALALFMFVWSWNQFLWPLIVLQSEAAYTLPIGVVVLRDNFTIQPALTMASAVVASGPLFILFLLLQEQLMTAVEMQGVT</sequence>
<gene>
    <name evidence="9" type="ORF">NDI76_18850</name>
</gene>
<keyword evidence="10" id="KW-1185">Reference proteome</keyword>
<feature type="transmembrane region" description="Helical" evidence="7">
    <location>
        <begin position="89"/>
        <end position="112"/>
    </location>
</feature>
<dbReference type="SUPFAM" id="SSF161098">
    <property type="entry name" value="MetI-like"/>
    <property type="match status" value="1"/>
</dbReference>
<evidence type="ECO:0000256" key="1">
    <source>
        <dbReference type="ARBA" id="ARBA00004651"/>
    </source>
</evidence>
<dbReference type="InterPro" id="IPR035906">
    <property type="entry name" value="MetI-like_sf"/>
</dbReference>
<organism evidence="9 10">
    <name type="scientific">Halogeometricum salsisoli</name>
    <dbReference type="NCBI Taxonomy" id="2950536"/>
    <lineage>
        <taxon>Archaea</taxon>
        <taxon>Methanobacteriati</taxon>
        <taxon>Methanobacteriota</taxon>
        <taxon>Stenosarchaea group</taxon>
        <taxon>Halobacteria</taxon>
        <taxon>Halobacteriales</taxon>
        <taxon>Haloferacaceae</taxon>
        <taxon>Halogeometricum</taxon>
    </lineage>
</organism>
<comment type="subcellular location">
    <subcellularLocation>
        <location evidence="1 7">Cell membrane</location>
        <topology evidence="1 7">Multi-pass membrane protein</topology>
    </subcellularLocation>
</comment>
<evidence type="ECO:0000256" key="5">
    <source>
        <dbReference type="ARBA" id="ARBA00022989"/>
    </source>
</evidence>
<keyword evidence="3" id="KW-1003">Cell membrane</keyword>
<dbReference type="PANTHER" id="PTHR43744:SF8">
    <property type="entry name" value="SN-GLYCEROL-3-PHOSPHATE TRANSPORT SYSTEM PERMEASE PROTEIN UGPE"/>
    <property type="match status" value="1"/>
</dbReference>
<keyword evidence="4 7" id="KW-0812">Transmembrane</keyword>
<comment type="similarity">
    <text evidence="7">Belongs to the binding-protein-dependent transport system permease family.</text>
</comment>
<protein>
    <submittedName>
        <fullName evidence="9">Carbohydrate ABC transporter permease</fullName>
    </submittedName>
</protein>
<dbReference type="PANTHER" id="PTHR43744">
    <property type="entry name" value="ABC TRANSPORTER PERMEASE PROTEIN MG189-RELATED-RELATED"/>
    <property type="match status" value="1"/>
</dbReference>
<evidence type="ECO:0000259" key="8">
    <source>
        <dbReference type="PROSITE" id="PS50928"/>
    </source>
</evidence>